<dbReference type="Proteomes" id="UP001175227">
    <property type="component" value="Unassembled WGS sequence"/>
</dbReference>
<accession>A0AA39NU04</accession>
<evidence type="ECO:0000313" key="2">
    <source>
        <dbReference type="Proteomes" id="UP001175227"/>
    </source>
</evidence>
<sequence>MVMGHPVTSALALTLPPPLPPLSLSPLPQPLSLPQNALTKCQCDKEGFPQLPMRLLPTPCLPLWVSGVGSLHLNPPNNTF</sequence>
<reference evidence="1" key="1">
    <citation type="submission" date="2023-06" db="EMBL/GenBank/DDBJ databases">
        <authorList>
            <consortium name="Lawrence Berkeley National Laboratory"/>
            <person name="Ahrendt S."/>
            <person name="Sahu N."/>
            <person name="Indic B."/>
            <person name="Wong-Bajracharya J."/>
            <person name="Merenyi Z."/>
            <person name="Ke H.-M."/>
            <person name="Monk M."/>
            <person name="Kocsube S."/>
            <person name="Drula E."/>
            <person name="Lipzen A."/>
            <person name="Balint B."/>
            <person name="Henrissat B."/>
            <person name="Andreopoulos B."/>
            <person name="Martin F.M."/>
            <person name="Harder C.B."/>
            <person name="Rigling D."/>
            <person name="Ford K.L."/>
            <person name="Foster G.D."/>
            <person name="Pangilinan J."/>
            <person name="Papanicolaou A."/>
            <person name="Barry K."/>
            <person name="LaButti K."/>
            <person name="Viragh M."/>
            <person name="Koriabine M."/>
            <person name="Yan M."/>
            <person name="Riley R."/>
            <person name="Champramary S."/>
            <person name="Plett K.L."/>
            <person name="Tsai I.J."/>
            <person name="Slot J."/>
            <person name="Sipos G."/>
            <person name="Plett J."/>
            <person name="Nagy L.G."/>
            <person name="Grigoriev I.V."/>
        </authorList>
    </citation>
    <scope>NUCLEOTIDE SEQUENCE</scope>
    <source>
        <strain evidence="1">ICMP 16352</strain>
    </source>
</reference>
<proteinExistence type="predicted"/>
<evidence type="ECO:0000313" key="1">
    <source>
        <dbReference type="EMBL" id="KAK0471834.1"/>
    </source>
</evidence>
<dbReference type="EMBL" id="JAUEPR010000046">
    <property type="protein sequence ID" value="KAK0471834.1"/>
    <property type="molecule type" value="Genomic_DNA"/>
</dbReference>
<name>A0AA39NU04_9AGAR</name>
<comment type="caution">
    <text evidence="1">The sequence shown here is derived from an EMBL/GenBank/DDBJ whole genome shotgun (WGS) entry which is preliminary data.</text>
</comment>
<protein>
    <submittedName>
        <fullName evidence="1">Uncharacterized protein</fullName>
    </submittedName>
</protein>
<gene>
    <name evidence="1" type="ORF">IW261DRAFT_1571496</name>
</gene>
<dbReference type="AlphaFoldDB" id="A0AA39NU04"/>
<keyword evidence="2" id="KW-1185">Reference proteome</keyword>
<organism evidence="1 2">
    <name type="scientific">Armillaria novae-zelandiae</name>
    <dbReference type="NCBI Taxonomy" id="153914"/>
    <lineage>
        <taxon>Eukaryota</taxon>
        <taxon>Fungi</taxon>
        <taxon>Dikarya</taxon>
        <taxon>Basidiomycota</taxon>
        <taxon>Agaricomycotina</taxon>
        <taxon>Agaricomycetes</taxon>
        <taxon>Agaricomycetidae</taxon>
        <taxon>Agaricales</taxon>
        <taxon>Marasmiineae</taxon>
        <taxon>Physalacriaceae</taxon>
        <taxon>Armillaria</taxon>
    </lineage>
</organism>